<dbReference type="EMBL" id="K01840">
    <property type="protein sequence ID" value="AAA27778.1"/>
    <property type="molecule type" value="mRNA"/>
</dbReference>
<dbReference type="AlphaFoldDB" id="Q17070"/>
<organism evidence="1">
    <name type="scientific">Antheraea polyphemus</name>
    <name type="common">Polyphemus moth</name>
    <dbReference type="NCBI Taxonomy" id="7120"/>
    <lineage>
        <taxon>Eukaryota</taxon>
        <taxon>Metazoa</taxon>
        <taxon>Ecdysozoa</taxon>
        <taxon>Arthropoda</taxon>
        <taxon>Hexapoda</taxon>
        <taxon>Insecta</taxon>
        <taxon>Pterygota</taxon>
        <taxon>Neoptera</taxon>
        <taxon>Endopterygota</taxon>
        <taxon>Lepidoptera</taxon>
        <taxon>Glossata</taxon>
        <taxon>Ditrysia</taxon>
        <taxon>Bombycoidea</taxon>
        <taxon>Saturniidae</taxon>
        <taxon>Saturniinae</taxon>
        <taxon>Saturniini</taxon>
        <taxon>Antheraea</taxon>
    </lineage>
</organism>
<name>Q17070_ANTPO</name>
<feature type="non-terminal residue" evidence="1">
    <location>
        <position position="32"/>
    </location>
</feature>
<reference evidence="1" key="1">
    <citation type="journal article" date="1979" name="Cell">
        <title>Evolution of two major chorion multigene families as inferred from cloned cDNA and protein sequences.</title>
        <authorList>
            <person name="Jones C.W."/>
            <person name="Rosenthal N."/>
            <person name="Rodakis G.C."/>
            <person name="Kafatos F.C."/>
        </authorList>
    </citation>
    <scope>NUCLEOTIDE SEQUENCE</scope>
</reference>
<feature type="non-terminal residue" evidence="1">
    <location>
        <position position="1"/>
    </location>
</feature>
<evidence type="ECO:0000313" key="1">
    <source>
        <dbReference type="EMBL" id="AAA27778.1"/>
    </source>
</evidence>
<accession>Q17070</accession>
<proteinExistence type="evidence at transcript level"/>
<protein>
    <submittedName>
        <fullName evidence="1">Silkmoth (A.polyphemus) chorion protein</fullName>
    </submittedName>
</protein>
<sequence length="32" mass="2940">CGCGGLGYEGLGLGALGYEGIGYGAGWAGTGC</sequence>